<dbReference type="AlphaFoldDB" id="A0A0D6Q0V1"/>
<dbReference type="GO" id="GO:0016757">
    <property type="term" value="F:glycosyltransferase activity"/>
    <property type="evidence" value="ECO:0007669"/>
    <property type="project" value="InterPro"/>
</dbReference>
<proteinExistence type="predicted"/>
<dbReference type="Proteomes" id="UP000032675">
    <property type="component" value="Unassembled WGS sequence"/>
</dbReference>
<dbReference type="RefSeq" id="WP_048851570.1">
    <property type="nucleotide sequence ID" value="NZ_BANI01000112.1"/>
</dbReference>
<protein>
    <submittedName>
        <fullName evidence="3">Glycosyl transferase</fullName>
    </submittedName>
</protein>
<feature type="domain" description="Glycosyltransferase subfamily 4-like N-terminal" evidence="2">
    <location>
        <begin position="20"/>
        <end position="168"/>
    </location>
</feature>
<gene>
    <name evidence="3" type="ORF">Geu3261_0127_021</name>
</gene>
<dbReference type="EMBL" id="BANI01000112">
    <property type="protein sequence ID" value="GAN96923.1"/>
    <property type="molecule type" value="Genomic_DNA"/>
</dbReference>
<dbReference type="SUPFAM" id="SSF53756">
    <property type="entry name" value="UDP-Glycosyltransferase/glycogen phosphorylase"/>
    <property type="match status" value="1"/>
</dbReference>
<dbReference type="InterPro" id="IPR028098">
    <property type="entry name" value="Glyco_trans_4-like_N"/>
</dbReference>
<dbReference type="Pfam" id="PF13579">
    <property type="entry name" value="Glyco_trans_4_4"/>
    <property type="match status" value="1"/>
</dbReference>
<dbReference type="PANTHER" id="PTHR45947:SF3">
    <property type="entry name" value="SULFOQUINOVOSYL TRANSFERASE SQD2"/>
    <property type="match status" value="1"/>
</dbReference>
<dbReference type="InterPro" id="IPR050194">
    <property type="entry name" value="Glycosyltransferase_grp1"/>
</dbReference>
<name>A0A0D6Q0V1_KOMEU</name>
<organism evidence="3 4">
    <name type="scientific">Komagataeibacter europaeus NBRC 3261</name>
    <dbReference type="NCBI Taxonomy" id="1234669"/>
    <lineage>
        <taxon>Bacteria</taxon>
        <taxon>Pseudomonadati</taxon>
        <taxon>Pseudomonadota</taxon>
        <taxon>Alphaproteobacteria</taxon>
        <taxon>Acetobacterales</taxon>
        <taxon>Acetobacteraceae</taxon>
        <taxon>Komagataeibacter</taxon>
    </lineage>
</organism>
<dbReference type="PANTHER" id="PTHR45947">
    <property type="entry name" value="SULFOQUINOVOSYL TRANSFERASE SQD2"/>
    <property type="match status" value="1"/>
</dbReference>
<evidence type="ECO:0000313" key="4">
    <source>
        <dbReference type="Proteomes" id="UP000032675"/>
    </source>
</evidence>
<evidence type="ECO:0000313" key="3">
    <source>
        <dbReference type="EMBL" id="GAN96923.1"/>
    </source>
</evidence>
<keyword evidence="3" id="KW-0808">Transferase</keyword>
<evidence type="ECO:0000259" key="1">
    <source>
        <dbReference type="Pfam" id="PF00534"/>
    </source>
</evidence>
<accession>A0A0D6Q0V1</accession>
<evidence type="ECO:0000259" key="2">
    <source>
        <dbReference type="Pfam" id="PF13579"/>
    </source>
</evidence>
<dbReference type="CDD" id="cd03808">
    <property type="entry name" value="GT4_CapM-like"/>
    <property type="match status" value="1"/>
</dbReference>
<feature type="domain" description="Glycosyl transferase family 1" evidence="1">
    <location>
        <begin position="185"/>
        <end position="348"/>
    </location>
</feature>
<dbReference type="Gene3D" id="3.40.50.2000">
    <property type="entry name" value="Glycogen Phosphorylase B"/>
    <property type="match status" value="2"/>
</dbReference>
<dbReference type="Pfam" id="PF00534">
    <property type="entry name" value="Glycos_transf_1"/>
    <property type="match status" value="1"/>
</dbReference>
<sequence length="401" mass="43693">MKILEITNVDFSLRQFLFPLMLALRDDGHDVIGVCADGPLLADVRACGLRVETVPMSRTLSPFAQWRAWRGLVRLIRAEKPDMVHAHMPISGLLARFAAWRCGVPCIAYTCHGFLFNQPGSRVRRGVALGLEWLAGRVTDIYLTVSDREARDARRLHIHPRATAIGNGRDPATFHPMPEQRAALRARMGVGADQVVILAVSRLVRGKGYPELLAAMRALPDNAVLWVVGTRLPSDRGVDLGACFAAARAAPGTRLVMFGYRADVARVMAAADIFVLPSHFEGLPMSVIEAMLCGLPVVASDISGPCEQVVSGQTGLLVPPGNVPRLAAALEHLVHDSALRRHMGEAGRMRALACYTQAEIMARTVPLLTAGHPAVAKNALQIMKKFLVKLFSKSFRKMPPF</sequence>
<comment type="caution">
    <text evidence="3">The sequence shown here is derived from an EMBL/GenBank/DDBJ whole genome shotgun (WGS) entry which is preliminary data.</text>
</comment>
<dbReference type="InterPro" id="IPR001296">
    <property type="entry name" value="Glyco_trans_1"/>
</dbReference>
<reference evidence="3 4" key="1">
    <citation type="submission" date="2012-11" db="EMBL/GenBank/DDBJ databases">
        <title>Whole genome sequence of Gluconacetobacter europaeus NBRC3261.</title>
        <authorList>
            <person name="Azuma Y."/>
            <person name="Higashiura N."/>
            <person name="Hirakawa H."/>
            <person name="Matsushita K."/>
        </authorList>
    </citation>
    <scope>NUCLEOTIDE SEQUENCE [LARGE SCALE GENOMIC DNA]</scope>
    <source>
        <strain evidence="3 4">NBRC 3261</strain>
    </source>
</reference>